<dbReference type="EMBL" id="MCFI01000018">
    <property type="protein sequence ID" value="ORY78113.1"/>
    <property type="molecule type" value="Genomic_DNA"/>
</dbReference>
<dbReference type="InterPro" id="IPR002547">
    <property type="entry name" value="tRNA-bd_dom"/>
</dbReference>
<organism evidence="5 6">
    <name type="scientific">Protomyces lactucae-debilis</name>
    <dbReference type="NCBI Taxonomy" id="2754530"/>
    <lineage>
        <taxon>Eukaryota</taxon>
        <taxon>Fungi</taxon>
        <taxon>Dikarya</taxon>
        <taxon>Ascomycota</taxon>
        <taxon>Taphrinomycotina</taxon>
        <taxon>Taphrinomycetes</taxon>
        <taxon>Taphrinales</taxon>
        <taxon>Protomycetaceae</taxon>
        <taxon>Protomyces</taxon>
    </lineage>
</organism>
<dbReference type="Pfam" id="PF01588">
    <property type="entry name" value="tRNA_bind"/>
    <property type="match status" value="1"/>
</dbReference>
<keyword evidence="1 3" id="KW-0820">tRNA-binding</keyword>
<dbReference type="PROSITE" id="PS50886">
    <property type="entry name" value="TRBD"/>
    <property type="match status" value="1"/>
</dbReference>
<dbReference type="OrthoDB" id="197206at2759"/>
<sequence length="252" mass="27016">MKVLLRPDIIEFDVDKDDGGDAVNKSPKVIAVSNRGGSASALLQTVMGGSATLSLDMVPSTFAVSPTPTATAPVPLEKGQLSKASYVQAMWFQDTRKQPSREEISRSIEALIDEAPEQAEEHEEGTQPVSLLVGEIKESARHDTSNQLVHAVQLCSYLAPRTLVSGLGIRYHPSDLRGKRCVVVTNVPLRDGRGILSEGIMLCDSQGALLSPPHDAKIGARLKVTGKKSVLKQLELSNQGYAVCTSTLAMDE</sequence>
<evidence type="ECO:0000256" key="2">
    <source>
        <dbReference type="ARBA" id="ARBA00022884"/>
    </source>
</evidence>
<dbReference type="InterPro" id="IPR012340">
    <property type="entry name" value="NA-bd_OB-fold"/>
</dbReference>
<dbReference type="PANTHER" id="PTHR11586">
    <property type="entry name" value="TRNA-AMINOACYLATION COFACTOR ARC1 FAMILY MEMBER"/>
    <property type="match status" value="1"/>
</dbReference>
<protein>
    <recommendedName>
        <fullName evidence="4">tRNA-binding domain-containing protein</fullName>
    </recommendedName>
</protein>
<name>A0A1Y2F2P2_PROLT</name>
<reference evidence="5 6" key="1">
    <citation type="submission" date="2016-07" db="EMBL/GenBank/DDBJ databases">
        <title>Pervasive Adenine N6-methylation of Active Genes in Fungi.</title>
        <authorList>
            <consortium name="DOE Joint Genome Institute"/>
            <person name="Mondo S.J."/>
            <person name="Dannebaum R.O."/>
            <person name="Kuo R.C."/>
            <person name="Labutti K."/>
            <person name="Haridas S."/>
            <person name="Kuo A."/>
            <person name="Salamov A."/>
            <person name="Ahrendt S.R."/>
            <person name="Lipzen A."/>
            <person name="Sullivan W."/>
            <person name="Andreopoulos W.B."/>
            <person name="Clum A."/>
            <person name="Lindquist E."/>
            <person name="Daum C."/>
            <person name="Ramamoorthy G.K."/>
            <person name="Gryganskyi A."/>
            <person name="Culley D."/>
            <person name="Magnuson J.K."/>
            <person name="James T.Y."/>
            <person name="O'Malley M.A."/>
            <person name="Stajich J.E."/>
            <person name="Spatafora J.W."/>
            <person name="Visel A."/>
            <person name="Grigoriev I.V."/>
        </authorList>
    </citation>
    <scope>NUCLEOTIDE SEQUENCE [LARGE SCALE GENOMIC DNA]</scope>
    <source>
        <strain evidence="5 6">12-1054</strain>
    </source>
</reference>
<dbReference type="PANTHER" id="PTHR11586:SF37">
    <property type="entry name" value="TRNA-BINDING DOMAIN-CONTAINING PROTEIN"/>
    <property type="match status" value="1"/>
</dbReference>
<dbReference type="SUPFAM" id="SSF50249">
    <property type="entry name" value="Nucleic acid-binding proteins"/>
    <property type="match status" value="1"/>
</dbReference>
<evidence type="ECO:0000256" key="3">
    <source>
        <dbReference type="PROSITE-ProRule" id="PRU00209"/>
    </source>
</evidence>
<gene>
    <name evidence="5" type="ORF">BCR37DRAFT_400265</name>
</gene>
<feature type="domain" description="TRNA-binding" evidence="4">
    <location>
        <begin position="125"/>
        <end position="223"/>
    </location>
</feature>
<dbReference type="InterPro" id="IPR051270">
    <property type="entry name" value="Tyrosine-tRNA_ligase_regulator"/>
</dbReference>
<dbReference type="GO" id="GO:0000049">
    <property type="term" value="F:tRNA binding"/>
    <property type="evidence" value="ECO:0007669"/>
    <property type="project" value="UniProtKB-UniRule"/>
</dbReference>
<dbReference type="RefSeq" id="XP_040723224.1">
    <property type="nucleotide sequence ID" value="XM_040871799.1"/>
</dbReference>
<evidence type="ECO:0000313" key="6">
    <source>
        <dbReference type="Proteomes" id="UP000193685"/>
    </source>
</evidence>
<dbReference type="Proteomes" id="UP000193685">
    <property type="component" value="Unassembled WGS sequence"/>
</dbReference>
<evidence type="ECO:0000259" key="4">
    <source>
        <dbReference type="PROSITE" id="PS50886"/>
    </source>
</evidence>
<accession>A0A1Y2F2P2</accession>
<dbReference type="AlphaFoldDB" id="A0A1Y2F2P2"/>
<proteinExistence type="predicted"/>
<dbReference type="Gene3D" id="2.40.50.140">
    <property type="entry name" value="Nucleic acid-binding proteins"/>
    <property type="match status" value="1"/>
</dbReference>
<dbReference type="GeneID" id="63788398"/>
<comment type="caution">
    <text evidence="5">The sequence shown here is derived from an EMBL/GenBank/DDBJ whole genome shotgun (WGS) entry which is preliminary data.</text>
</comment>
<keyword evidence="2 3" id="KW-0694">RNA-binding</keyword>
<keyword evidence="6" id="KW-1185">Reference proteome</keyword>
<evidence type="ECO:0000313" key="5">
    <source>
        <dbReference type="EMBL" id="ORY78113.1"/>
    </source>
</evidence>
<evidence type="ECO:0000256" key="1">
    <source>
        <dbReference type="ARBA" id="ARBA00022555"/>
    </source>
</evidence>